<protein>
    <submittedName>
        <fullName evidence="1">Uncharacterized protein</fullName>
    </submittedName>
</protein>
<dbReference type="EMBL" id="JAHRIP010087608">
    <property type="protein sequence ID" value="MEQ2315956.1"/>
    <property type="molecule type" value="Genomic_DNA"/>
</dbReference>
<comment type="caution">
    <text evidence="1">The sequence shown here is derived from an EMBL/GenBank/DDBJ whole genome shotgun (WGS) entry which is preliminary data.</text>
</comment>
<keyword evidence="2" id="KW-1185">Reference proteome</keyword>
<accession>A0ABV1ACH3</accession>
<gene>
    <name evidence="1" type="ORF">AMECASPLE_027741</name>
</gene>
<name>A0ABV1ACH3_9TELE</name>
<organism evidence="1 2">
    <name type="scientific">Ameca splendens</name>
    <dbReference type="NCBI Taxonomy" id="208324"/>
    <lineage>
        <taxon>Eukaryota</taxon>
        <taxon>Metazoa</taxon>
        <taxon>Chordata</taxon>
        <taxon>Craniata</taxon>
        <taxon>Vertebrata</taxon>
        <taxon>Euteleostomi</taxon>
        <taxon>Actinopterygii</taxon>
        <taxon>Neopterygii</taxon>
        <taxon>Teleostei</taxon>
        <taxon>Neoteleostei</taxon>
        <taxon>Acanthomorphata</taxon>
        <taxon>Ovalentaria</taxon>
        <taxon>Atherinomorphae</taxon>
        <taxon>Cyprinodontiformes</taxon>
        <taxon>Goodeidae</taxon>
        <taxon>Ameca</taxon>
    </lineage>
</organism>
<evidence type="ECO:0000313" key="1">
    <source>
        <dbReference type="EMBL" id="MEQ2315956.1"/>
    </source>
</evidence>
<proteinExistence type="predicted"/>
<sequence length="103" mass="12171">MAHLFMNFKAHLKHTVSLCVFHKKINRDQPRNHEENCGPPPIWFILGLSRCLEVQFSSVHMELQAPWECIAIIPFRNKILWPREECFLVQYVCINPKTKAKDL</sequence>
<dbReference type="Proteomes" id="UP001469553">
    <property type="component" value="Unassembled WGS sequence"/>
</dbReference>
<evidence type="ECO:0000313" key="2">
    <source>
        <dbReference type="Proteomes" id="UP001469553"/>
    </source>
</evidence>
<reference evidence="1 2" key="1">
    <citation type="submission" date="2021-06" db="EMBL/GenBank/DDBJ databases">
        <authorList>
            <person name="Palmer J.M."/>
        </authorList>
    </citation>
    <scope>NUCLEOTIDE SEQUENCE [LARGE SCALE GENOMIC DNA]</scope>
    <source>
        <strain evidence="1 2">AS_MEX2019</strain>
        <tissue evidence="1">Muscle</tissue>
    </source>
</reference>